<protein>
    <submittedName>
        <fullName evidence="1">Uncharacterized protein</fullName>
    </submittedName>
</protein>
<evidence type="ECO:0000313" key="2">
    <source>
        <dbReference type="Proteomes" id="UP000784294"/>
    </source>
</evidence>
<sequence length="171" mass="18855">MCASNLIQTGVFKGLQTGFRSCRFEGFVKDSGEKVDSKLILEFATGFKYRDISEEQLKAQLLSSTQIYSANTGYRFRPESDFRVTRDSWVTFMDYVLRFHGSSPAGGAEEASSGEVDTEVYSSRDKYTFLEVGLPLIFNGGARSTGHTTLQIAASVLISLLVHLKGGVKLL</sequence>
<accession>A0A448XEP4</accession>
<name>A0A448XEP4_9PLAT</name>
<comment type="caution">
    <text evidence="1">The sequence shown here is derived from an EMBL/GenBank/DDBJ whole genome shotgun (WGS) entry which is preliminary data.</text>
</comment>
<dbReference type="Proteomes" id="UP000784294">
    <property type="component" value="Unassembled WGS sequence"/>
</dbReference>
<keyword evidence="2" id="KW-1185">Reference proteome</keyword>
<proteinExistence type="predicted"/>
<reference evidence="1" key="1">
    <citation type="submission" date="2018-11" db="EMBL/GenBank/DDBJ databases">
        <authorList>
            <consortium name="Pathogen Informatics"/>
        </authorList>
    </citation>
    <scope>NUCLEOTIDE SEQUENCE</scope>
</reference>
<dbReference type="AlphaFoldDB" id="A0A448XEP4"/>
<gene>
    <name evidence="1" type="ORF">PXEA_LOCUS28425</name>
</gene>
<dbReference type="EMBL" id="CAAALY010248816">
    <property type="protein sequence ID" value="VEL34985.1"/>
    <property type="molecule type" value="Genomic_DNA"/>
</dbReference>
<organism evidence="1 2">
    <name type="scientific">Protopolystoma xenopodis</name>
    <dbReference type="NCBI Taxonomy" id="117903"/>
    <lineage>
        <taxon>Eukaryota</taxon>
        <taxon>Metazoa</taxon>
        <taxon>Spiralia</taxon>
        <taxon>Lophotrochozoa</taxon>
        <taxon>Platyhelminthes</taxon>
        <taxon>Monogenea</taxon>
        <taxon>Polyopisthocotylea</taxon>
        <taxon>Polystomatidea</taxon>
        <taxon>Polystomatidae</taxon>
        <taxon>Protopolystoma</taxon>
    </lineage>
</organism>
<evidence type="ECO:0000313" key="1">
    <source>
        <dbReference type="EMBL" id="VEL34985.1"/>
    </source>
</evidence>